<gene>
    <name evidence="5" type="ORF">SS37A_24370</name>
</gene>
<evidence type="ECO:0000313" key="6">
    <source>
        <dbReference type="Proteomes" id="UP001317629"/>
    </source>
</evidence>
<dbReference type="InterPro" id="IPR000638">
    <property type="entry name" value="Gas-vesicle_GvpA-like"/>
</dbReference>
<evidence type="ECO:0000256" key="3">
    <source>
        <dbReference type="ARBA" id="ARBA00035659"/>
    </source>
</evidence>
<evidence type="ECO:0000256" key="4">
    <source>
        <dbReference type="SAM" id="MobiDB-lite"/>
    </source>
</evidence>
<evidence type="ECO:0000256" key="1">
    <source>
        <dbReference type="ARBA" id="ARBA00022987"/>
    </source>
</evidence>
<evidence type="ECO:0000256" key="2">
    <source>
        <dbReference type="ARBA" id="ARBA00035108"/>
    </source>
</evidence>
<keyword evidence="6" id="KW-1185">Reference proteome</keyword>
<dbReference type="EMBL" id="AP027142">
    <property type="protein sequence ID" value="BDV34908.1"/>
    <property type="molecule type" value="Genomic_DNA"/>
</dbReference>
<comment type="subcellular location">
    <subcellularLocation>
        <location evidence="2">Gas vesicle</location>
    </subcellularLocation>
</comment>
<comment type="similarity">
    <text evidence="3">Belongs to the gas vesicle GvpK family.</text>
</comment>
<sequence>MSIPERGMANLSAPQRDLSLSEALDRLLHRGVSAQGNLTIGLADVDLIFLDVRLLLGAVDTIWPDGAPAQSVIEPKLPPASATPSGALTEPHAPRSVSPADPIQLPQEDRIATALERKPEGSGRSTADGLLRLVLTLVRVLHDVLERQAVRRMEGGRLSDAQIERLGAALFAQAQEITRLQRQFGFSERELSLQFGVSDSAP</sequence>
<feature type="region of interest" description="Disordered" evidence="4">
    <location>
        <begin position="73"/>
        <end position="102"/>
    </location>
</feature>
<dbReference type="InterPro" id="IPR007805">
    <property type="entry name" value="GvpK"/>
</dbReference>
<protein>
    <recommendedName>
        <fullName evidence="7">Gas vesicle protein K</fullName>
    </recommendedName>
</protein>
<organism evidence="5 6">
    <name type="scientific">Methylocystis iwaonis</name>
    <dbReference type="NCBI Taxonomy" id="2885079"/>
    <lineage>
        <taxon>Bacteria</taxon>
        <taxon>Pseudomonadati</taxon>
        <taxon>Pseudomonadota</taxon>
        <taxon>Alphaproteobacteria</taxon>
        <taxon>Hyphomicrobiales</taxon>
        <taxon>Methylocystaceae</taxon>
        <taxon>Methylocystis</taxon>
    </lineage>
</organism>
<evidence type="ECO:0000313" key="5">
    <source>
        <dbReference type="EMBL" id="BDV34908.1"/>
    </source>
</evidence>
<name>A0ABM8EA94_9HYPH</name>
<accession>A0ABM8EA94</accession>
<proteinExistence type="inferred from homology"/>
<dbReference type="PANTHER" id="PTHR40137:SF2">
    <property type="entry name" value="PROTEIN GVPK 1"/>
    <property type="match status" value="1"/>
</dbReference>
<keyword evidence="1" id="KW-0304">Gas vesicle</keyword>
<dbReference type="Proteomes" id="UP001317629">
    <property type="component" value="Chromosome"/>
</dbReference>
<evidence type="ECO:0008006" key="7">
    <source>
        <dbReference type="Google" id="ProtNLM"/>
    </source>
</evidence>
<dbReference type="PANTHER" id="PTHR40137">
    <property type="entry name" value="PROTEIN GVPK 1"/>
    <property type="match status" value="1"/>
</dbReference>
<reference evidence="5 6" key="1">
    <citation type="journal article" date="2023" name="Int. J. Syst. Evol. Microbiol.">
        <title>Methylocystis iwaonis sp. nov., a type II methane-oxidizing bacterium from surface soil of a rice paddy field in Japan, and emended description of the genus Methylocystis (ex Whittenbury et al. 1970) Bowman et al. 1993.</title>
        <authorList>
            <person name="Kaise H."/>
            <person name="Sawadogo J.B."/>
            <person name="Alam M.S."/>
            <person name="Ueno C."/>
            <person name="Dianou D."/>
            <person name="Shinjo R."/>
            <person name="Asakawa S."/>
        </authorList>
    </citation>
    <scope>NUCLEOTIDE SEQUENCE [LARGE SCALE GENOMIC DNA]</scope>
    <source>
        <strain evidence="5 6">SS37A-Re</strain>
    </source>
</reference>
<dbReference type="Pfam" id="PF05121">
    <property type="entry name" value="GvpK"/>
    <property type="match status" value="1"/>
</dbReference>
<dbReference type="Pfam" id="PF00741">
    <property type="entry name" value="Gas_vesicle"/>
    <property type="match status" value="1"/>
</dbReference>